<dbReference type="PANTHER" id="PTHR47027:SF29">
    <property type="entry name" value="C2H2-TYPE DOMAIN-CONTAINING PROTEIN"/>
    <property type="match status" value="1"/>
</dbReference>
<proteinExistence type="predicted"/>
<gene>
    <name evidence="3" type="ORF">ANN_20149</name>
</gene>
<feature type="domain" description="Reverse transcriptase" evidence="2">
    <location>
        <begin position="1"/>
        <end position="271"/>
    </location>
</feature>
<dbReference type="InterPro" id="IPR043502">
    <property type="entry name" value="DNA/RNA_pol_sf"/>
</dbReference>
<evidence type="ECO:0000256" key="1">
    <source>
        <dbReference type="SAM" id="MobiDB-lite"/>
    </source>
</evidence>
<dbReference type="Pfam" id="PF00078">
    <property type="entry name" value="RVT_1"/>
    <property type="match status" value="1"/>
</dbReference>
<dbReference type="PROSITE" id="PS50878">
    <property type="entry name" value="RT_POL"/>
    <property type="match status" value="1"/>
</dbReference>
<accession>A0ABQ8SCW7</accession>
<dbReference type="InterPro" id="IPR000477">
    <property type="entry name" value="RT_dom"/>
</dbReference>
<evidence type="ECO:0000259" key="2">
    <source>
        <dbReference type="PROSITE" id="PS50878"/>
    </source>
</evidence>
<dbReference type="PANTHER" id="PTHR47027">
    <property type="entry name" value="REVERSE TRANSCRIPTASE DOMAIN-CONTAINING PROTEIN"/>
    <property type="match status" value="1"/>
</dbReference>
<keyword evidence="4" id="KW-1185">Reference proteome</keyword>
<name>A0ABQ8SCW7_PERAM</name>
<feature type="compositionally biased region" description="Basic and acidic residues" evidence="1">
    <location>
        <begin position="21"/>
        <end position="36"/>
    </location>
</feature>
<comment type="caution">
    <text evidence="3">The sequence shown here is derived from an EMBL/GenBank/DDBJ whole genome shotgun (WGS) entry which is preliminary data.</text>
</comment>
<feature type="region of interest" description="Disordered" evidence="1">
    <location>
        <begin position="1"/>
        <end position="80"/>
    </location>
</feature>
<dbReference type="SUPFAM" id="SSF56672">
    <property type="entry name" value="DNA/RNA polymerases"/>
    <property type="match status" value="1"/>
</dbReference>
<dbReference type="EMBL" id="JAJSOF020000031">
    <property type="protein sequence ID" value="KAJ4431550.1"/>
    <property type="molecule type" value="Genomic_DNA"/>
</dbReference>
<sequence length="404" mass="45693">MPTTTAGGDDRANHTIPPFWLDDRPPLLRHVGDSDGKSSGLGVSPVSTPESGFRSALSAENLTCSEPEEARASPHYPTRNKTREDFLSSAVVRMVWYTLSFTVPHRKKSSGDRSGQRAGHCTWIVASTVVVVCIRVKAANTQQTTCTDVSRLSSCKGTRQGDGLVPLLFNIALHIAIIKSEVQINGTIFNKTQQILGYADDVIITGRRIQDVEEALIALDMETQKLGFKINTKKSKFMSVTKRQNDQVKEVKMGTYKFEKVKEFTYLGSILTANNDLRNEVQRRINLANRAYYSLLPIVKNKIISREIKIKIYKTLMRPIITYGTETWVLNKNTCKQLAVFERKILRRIFGAIETVDGWRARYNNEIYELYKESDLEAHKMSKTEMVGTRHKDGNNKESEHCLQ</sequence>
<evidence type="ECO:0000313" key="3">
    <source>
        <dbReference type="EMBL" id="KAJ4431550.1"/>
    </source>
</evidence>
<reference evidence="3 4" key="1">
    <citation type="journal article" date="2022" name="Allergy">
        <title>Genome assembly and annotation of Periplaneta americana reveal a comprehensive cockroach allergen profile.</title>
        <authorList>
            <person name="Wang L."/>
            <person name="Xiong Q."/>
            <person name="Saelim N."/>
            <person name="Wang L."/>
            <person name="Nong W."/>
            <person name="Wan A.T."/>
            <person name="Shi M."/>
            <person name="Liu X."/>
            <person name="Cao Q."/>
            <person name="Hui J.H.L."/>
            <person name="Sookrung N."/>
            <person name="Leung T.F."/>
            <person name="Tungtrongchitr A."/>
            <person name="Tsui S.K.W."/>
        </authorList>
    </citation>
    <scope>NUCLEOTIDE SEQUENCE [LARGE SCALE GENOMIC DNA]</scope>
    <source>
        <strain evidence="3">PWHHKU_190912</strain>
    </source>
</reference>
<evidence type="ECO:0000313" key="4">
    <source>
        <dbReference type="Proteomes" id="UP001148838"/>
    </source>
</evidence>
<protein>
    <recommendedName>
        <fullName evidence="2">Reverse transcriptase domain-containing protein</fullName>
    </recommendedName>
</protein>
<dbReference type="Proteomes" id="UP001148838">
    <property type="component" value="Unassembled WGS sequence"/>
</dbReference>
<organism evidence="3 4">
    <name type="scientific">Periplaneta americana</name>
    <name type="common">American cockroach</name>
    <name type="synonym">Blatta americana</name>
    <dbReference type="NCBI Taxonomy" id="6978"/>
    <lineage>
        <taxon>Eukaryota</taxon>
        <taxon>Metazoa</taxon>
        <taxon>Ecdysozoa</taxon>
        <taxon>Arthropoda</taxon>
        <taxon>Hexapoda</taxon>
        <taxon>Insecta</taxon>
        <taxon>Pterygota</taxon>
        <taxon>Neoptera</taxon>
        <taxon>Polyneoptera</taxon>
        <taxon>Dictyoptera</taxon>
        <taxon>Blattodea</taxon>
        <taxon>Blattoidea</taxon>
        <taxon>Blattidae</taxon>
        <taxon>Blattinae</taxon>
        <taxon>Periplaneta</taxon>
    </lineage>
</organism>
<feature type="region of interest" description="Disordered" evidence="1">
    <location>
        <begin position="384"/>
        <end position="404"/>
    </location>
</feature>